<keyword evidence="2 4" id="KW-0862">Zinc</keyword>
<evidence type="ECO:0000256" key="1">
    <source>
        <dbReference type="ARBA" id="ARBA00022723"/>
    </source>
</evidence>
<name>A0A388KZA1_CHABU</name>
<protein>
    <recommendedName>
        <fullName evidence="6">LIM zinc-binding domain-containing protein</fullName>
    </recommendedName>
</protein>
<dbReference type="SUPFAM" id="SSF57716">
    <property type="entry name" value="Glucocorticoid receptor-like (DNA-binding domain)"/>
    <property type="match status" value="4"/>
</dbReference>
<dbReference type="FunFam" id="2.10.110.10:FF:000002">
    <property type="entry name" value="LIM domain and actin-binding 1"/>
    <property type="match status" value="2"/>
</dbReference>
<gene>
    <name evidence="7" type="ORF">CBR_g19916</name>
</gene>
<evidence type="ECO:0000256" key="3">
    <source>
        <dbReference type="ARBA" id="ARBA00023038"/>
    </source>
</evidence>
<comment type="caution">
    <text evidence="7">The sequence shown here is derived from an EMBL/GenBank/DDBJ whole genome shotgun (WGS) entry which is preliminary data.</text>
</comment>
<evidence type="ECO:0000256" key="4">
    <source>
        <dbReference type="PROSITE-ProRule" id="PRU00125"/>
    </source>
</evidence>
<evidence type="ECO:0000256" key="5">
    <source>
        <dbReference type="SAM" id="MobiDB-lite"/>
    </source>
</evidence>
<dbReference type="SMART" id="SM00132">
    <property type="entry name" value="LIM"/>
    <property type="match status" value="2"/>
</dbReference>
<keyword evidence="3 4" id="KW-0440">LIM domain</keyword>
<dbReference type="GO" id="GO:0051017">
    <property type="term" value="P:actin filament bundle assembly"/>
    <property type="evidence" value="ECO:0007669"/>
    <property type="project" value="UniProtKB-ARBA"/>
</dbReference>
<dbReference type="GO" id="GO:0046872">
    <property type="term" value="F:metal ion binding"/>
    <property type="evidence" value="ECO:0007669"/>
    <property type="project" value="UniProtKB-KW"/>
</dbReference>
<reference evidence="7 8" key="1">
    <citation type="journal article" date="2018" name="Cell">
        <title>The Chara Genome: Secondary Complexity and Implications for Plant Terrestrialization.</title>
        <authorList>
            <person name="Nishiyama T."/>
            <person name="Sakayama H."/>
            <person name="Vries J.D."/>
            <person name="Buschmann H."/>
            <person name="Saint-Marcoux D."/>
            <person name="Ullrich K.K."/>
            <person name="Haas F.B."/>
            <person name="Vanderstraeten L."/>
            <person name="Becker D."/>
            <person name="Lang D."/>
            <person name="Vosolsobe S."/>
            <person name="Rombauts S."/>
            <person name="Wilhelmsson P.K.I."/>
            <person name="Janitza P."/>
            <person name="Kern R."/>
            <person name="Heyl A."/>
            <person name="Rumpler F."/>
            <person name="Villalobos L.I.A.C."/>
            <person name="Clay J.M."/>
            <person name="Skokan R."/>
            <person name="Toyoda A."/>
            <person name="Suzuki Y."/>
            <person name="Kagoshima H."/>
            <person name="Schijlen E."/>
            <person name="Tajeshwar N."/>
            <person name="Catarino B."/>
            <person name="Hetherington A.J."/>
            <person name="Saltykova A."/>
            <person name="Bonnot C."/>
            <person name="Breuninger H."/>
            <person name="Symeonidi A."/>
            <person name="Radhakrishnan G.V."/>
            <person name="Van Nieuwerburgh F."/>
            <person name="Deforce D."/>
            <person name="Chang C."/>
            <person name="Karol K.G."/>
            <person name="Hedrich R."/>
            <person name="Ulvskov P."/>
            <person name="Glockner G."/>
            <person name="Delwiche C.F."/>
            <person name="Petrasek J."/>
            <person name="Van de Peer Y."/>
            <person name="Friml J."/>
            <person name="Beilby M."/>
            <person name="Dolan L."/>
            <person name="Kohara Y."/>
            <person name="Sugano S."/>
            <person name="Fujiyama A."/>
            <person name="Delaux P.-M."/>
            <person name="Quint M."/>
            <person name="TheiBen G."/>
            <person name="Hagemann M."/>
            <person name="Harholt J."/>
            <person name="Dunand C."/>
            <person name="Zachgo S."/>
            <person name="Langdale J."/>
            <person name="Maumus F."/>
            <person name="Straeten D.V.D."/>
            <person name="Gould S.B."/>
            <person name="Rensing S.A."/>
        </authorList>
    </citation>
    <scope>NUCLEOTIDE SEQUENCE [LARGE SCALE GENOMIC DNA]</scope>
    <source>
        <strain evidence="7 8">S276</strain>
    </source>
</reference>
<dbReference type="Pfam" id="PF00412">
    <property type="entry name" value="LIM"/>
    <property type="match status" value="2"/>
</dbReference>
<dbReference type="PROSITE" id="PS00478">
    <property type="entry name" value="LIM_DOMAIN_1"/>
    <property type="match status" value="1"/>
</dbReference>
<dbReference type="PROSITE" id="PS50023">
    <property type="entry name" value="LIM_DOMAIN_2"/>
    <property type="match status" value="2"/>
</dbReference>
<evidence type="ECO:0000256" key="2">
    <source>
        <dbReference type="ARBA" id="ARBA00022833"/>
    </source>
</evidence>
<dbReference type="PANTHER" id="PTHR24206">
    <property type="entry name" value="OS06G0237300 PROTEIN"/>
    <property type="match status" value="1"/>
</dbReference>
<feature type="compositionally biased region" description="Low complexity" evidence="5">
    <location>
        <begin position="317"/>
        <end position="328"/>
    </location>
</feature>
<proteinExistence type="predicted"/>
<dbReference type="GO" id="GO:0051015">
    <property type="term" value="F:actin filament binding"/>
    <property type="evidence" value="ECO:0007669"/>
    <property type="project" value="UniProtKB-ARBA"/>
</dbReference>
<dbReference type="EMBL" id="BFEA01000221">
    <property type="protein sequence ID" value="GBG75283.1"/>
    <property type="molecule type" value="Genomic_DNA"/>
</dbReference>
<evidence type="ECO:0000313" key="7">
    <source>
        <dbReference type="EMBL" id="GBG75283.1"/>
    </source>
</evidence>
<dbReference type="Gramene" id="GBG75283">
    <property type="protein sequence ID" value="GBG75283"/>
    <property type="gene ID" value="CBR_g19916"/>
</dbReference>
<feature type="domain" description="LIM zinc-binding" evidence="6">
    <location>
        <begin position="236"/>
        <end position="296"/>
    </location>
</feature>
<dbReference type="Gene3D" id="2.10.110.10">
    <property type="entry name" value="Cysteine Rich Protein"/>
    <property type="match status" value="2"/>
</dbReference>
<evidence type="ECO:0000313" key="8">
    <source>
        <dbReference type="Proteomes" id="UP000265515"/>
    </source>
</evidence>
<feature type="region of interest" description="Disordered" evidence="5">
    <location>
        <begin position="304"/>
        <end position="337"/>
    </location>
</feature>
<keyword evidence="1 4" id="KW-0479">Metal-binding</keyword>
<sequence length="337" mass="37953">MAVRVLERYPTGFSDMATAAPLLGLVCIWPQFRPEISKKVLCLHSTLSDHDVRVGGGQSRTEEGREEVPHVARAGDSWWGLRRGRGEPGVWHRGLGSFAVSFEESGEEVNREQRGGQQRAFAMTSFTGTQERCKRCSKIVYFIEQLLIDEQVFHRSCFRCHHCKRTLKLGSYASLQGVLYCKPHFDQLFKMKGSFTECFHLPEGVKSPVSEVDPLRRSTGDLKPSKFSHFFSGTQDKCKACNKTVYPLEKVRVDEVDYHKRCFRCAHGGCTITPSNYTAFEGRLYCMHHMTQLFKEKGTYCLLKEKPPTGSPRGTGSARPSPRPISSANNGDKGEST</sequence>
<dbReference type="InterPro" id="IPR001781">
    <property type="entry name" value="Znf_LIM"/>
</dbReference>
<feature type="domain" description="LIM zinc-binding" evidence="6">
    <location>
        <begin position="131"/>
        <end position="191"/>
    </location>
</feature>
<dbReference type="AlphaFoldDB" id="A0A388KZA1"/>
<dbReference type="Proteomes" id="UP000265515">
    <property type="component" value="Unassembled WGS sequence"/>
</dbReference>
<accession>A0A388KZA1</accession>
<organism evidence="7 8">
    <name type="scientific">Chara braunii</name>
    <name type="common">Braun's stonewort</name>
    <dbReference type="NCBI Taxonomy" id="69332"/>
    <lineage>
        <taxon>Eukaryota</taxon>
        <taxon>Viridiplantae</taxon>
        <taxon>Streptophyta</taxon>
        <taxon>Charophyceae</taxon>
        <taxon>Charales</taxon>
        <taxon>Characeae</taxon>
        <taxon>Chara</taxon>
    </lineage>
</organism>
<evidence type="ECO:0000259" key="6">
    <source>
        <dbReference type="PROSITE" id="PS50023"/>
    </source>
</evidence>
<keyword evidence="8" id="KW-1185">Reference proteome</keyword>
<dbReference type="OrthoDB" id="6129702at2759"/>
<dbReference type="STRING" id="69332.A0A388KZA1"/>